<feature type="transmembrane region" description="Helical" evidence="6">
    <location>
        <begin position="62"/>
        <end position="82"/>
    </location>
</feature>
<dbReference type="Pfam" id="PF18955">
    <property type="entry name" value="DUF5698"/>
    <property type="match status" value="1"/>
</dbReference>
<comment type="caution">
    <text evidence="9">The sequence shown here is derived from an EMBL/GenBank/DDBJ whole genome shotgun (WGS) entry which is preliminary data.</text>
</comment>
<dbReference type="OrthoDB" id="48231at2"/>
<reference evidence="9 10" key="1">
    <citation type="journal article" date="2015" name="Genome Announc.">
        <title>Expanding the biotechnology potential of lactobacilli through comparative genomics of 213 strains and associated genera.</title>
        <authorList>
            <person name="Sun Z."/>
            <person name="Harris H.M."/>
            <person name="McCann A."/>
            <person name="Guo C."/>
            <person name="Argimon S."/>
            <person name="Zhang W."/>
            <person name="Yang X."/>
            <person name="Jeffery I.B."/>
            <person name="Cooney J.C."/>
            <person name="Kagawa T.F."/>
            <person name="Liu W."/>
            <person name="Song Y."/>
            <person name="Salvetti E."/>
            <person name="Wrobel A."/>
            <person name="Rasinkangas P."/>
            <person name="Parkhill J."/>
            <person name="Rea M.C."/>
            <person name="O'Sullivan O."/>
            <person name="Ritari J."/>
            <person name="Douillard F.P."/>
            <person name="Paul Ross R."/>
            <person name="Yang R."/>
            <person name="Briner A.E."/>
            <person name="Felis G.E."/>
            <person name="de Vos W.M."/>
            <person name="Barrangou R."/>
            <person name="Klaenhammer T.R."/>
            <person name="Caufield P.W."/>
            <person name="Cui Y."/>
            <person name="Zhang H."/>
            <person name="O'Toole P.W."/>
        </authorList>
    </citation>
    <scope>NUCLEOTIDE SEQUENCE [LARGE SCALE GENOMIC DNA]</scope>
    <source>
        <strain evidence="9 10">DSM 20003</strain>
    </source>
</reference>
<feature type="domain" description="DUF5698" evidence="8">
    <location>
        <begin position="23"/>
        <end position="80"/>
    </location>
</feature>
<proteinExistence type="inferred from homology"/>
<dbReference type="NCBIfam" id="NF003194">
    <property type="entry name" value="PRK04164.1-5"/>
    <property type="match status" value="1"/>
</dbReference>
<comment type="subcellular location">
    <subcellularLocation>
        <location evidence="1 6">Cell membrane</location>
        <topology evidence="1 6">Multi-pass membrane protein</topology>
    </subcellularLocation>
</comment>
<dbReference type="RefSeq" id="WP_057903867.1">
    <property type="nucleotide sequence ID" value="NZ_AZDA01000021.1"/>
</dbReference>
<feature type="domain" description="DUF2179" evidence="7">
    <location>
        <begin position="118"/>
        <end position="170"/>
    </location>
</feature>
<dbReference type="PANTHER" id="PTHR40060">
    <property type="entry name" value="UPF0316 PROTEIN YEBE"/>
    <property type="match status" value="1"/>
</dbReference>
<dbReference type="InterPro" id="IPR044035">
    <property type="entry name" value="DUF5698"/>
</dbReference>
<evidence type="ECO:0000256" key="6">
    <source>
        <dbReference type="HAMAP-Rule" id="MF_01515"/>
    </source>
</evidence>
<evidence type="ECO:0000256" key="3">
    <source>
        <dbReference type="ARBA" id="ARBA00022692"/>
    </source>
</evidence>
<dbReference type="AlphaFoldDB" id="A0A0R1H0L8"/>
<dbReference type="PANTHER" id="PTHR40060:SF1">
    <property type="entry name" value="UPF0316 PROTEIN YEBE"/>
    <property type="match status" value="1"/>
</dbReference>
<keyword evidence="4 6" id="KW-1133">Transmembrane helix</keyword>
<organism evidence="9 10">
    <name type="scientific">Loigolactobacillus bifermentans DSM 20003</name>
    <dbReference type="NCBI Taxonomy" id="1423726"/>
    <lineage>
        <taxon>Bacteria</taxon>
        <taxon>Bacillati</taxon>
        <taxon>Bacillota</taxon>
        <taxon>Bacilli</taxon>
        <taxon>Lactobacillales</taxon>
        <taxon>Lactobacillaceae</taxon>
        <taxon>Loigolactobacillus</taxon>
    </lineage>
</organism>
<evidence type="ECO:0000313" key="9">
    <source>
        <dbReference type="EMBL" id="KRK40173.1"/>
    </source>
</evidence>
<evidence type="ECO:0000313" key="10">
    <source>
        <dbReference type="Proteomes" id="UP000051461"/>
    </source>
</evidence>
<dbReference type="Proteomes" id="UP000051461">
    <property type="component" value="Unassembled WGS sequence"/>
</dbReference>
<dbReference type="Pfam" id="PF10035">
    <property type="entry name" value="DUF2179"/>
    <property type="match status" value="1"/>
</dbReference>
<gene>
    <name evidence="9" type="ORF">FC07_GL001375</name>
</gene>
<evidence type="ECO:0000256" key="2">
    <source>
        <dbReference type="ARBA" id="ARBA00022475"/>
    </source>
</evidence>
<dbReference type="HAMAP" id="MF_01515">
    <property type="entry name" value="UPF0316"/>
    <property type="match status" value="1"/>
</dbReference>
<keyword evidence="10" id="KW-1185">Reference proteome</keyword>
<evidence type="ECO:0000259" key="7">
    <source>
        <dbReference type="Pfam" id="PF10035"/>
    </source>
</evidence>
<evidence type="ECO:0000256" key="5">
    <source>
        <dbReference type="ARBA" id="ARBA00023136"/>
    </source>
</evidence>
<comment type="similarity">
    <text evidence="6">Belongs to the UPF0316 family.</text>
</comment>
<dbReference type="InterPro" id="IPR022930">
    <property type="entry name" value="UPF0316"/>
</dbReference>
<dbReference type="PATRIC" id="fig|1423726.3.peg.1420"/>
<keyword evidence="2 6" id="KW-1003">Cell membrane</keyword>
<protein>
    <recommendedName>
        <fullName evidence="6">UPF0316 protein FC07_GL001375</fullName>
    </recommendedName>
</protein>
<dbReference type="GO" id="GO:0005886">
    <property type="term" value="C:plasma membrane"/>
    <property type="evidence" value="ECO:0007669"/>
    <property type="project" value="UniProtKB-SubCell"/>
</dbReference>
<name>A0A0R1H0L8_9LACO</name>
<keyword evidence="3 6" id="KW-0812">Transmembrane</keyword>
<evidence type="ECO:0000259" key="8">
    <source>
        <dbReference type="Pfam" id="PF18955"/>
    </source>
</evidence>
<keyword evidence="5 6" id="KW-0472">Membrane</keyword>
<dbReference type="InterPro" id="IPR019264">
    <property type="entry name" value="DUF2179"/>
</dbReference>
<dbReference type="EMBL" id="AZDA01000021">
    <property type="protein sequence ID" value="KRK40173.1"/>
    <property type="molecule type" value="Genomic_DNA"/>
</dbReference>
<accession>A0A0R1H0L8</accession>
<feature type="transmembrane region" description="Helical" evidence="6">
    <location>
        <begin position="6"/>
        <end position="28"/>
    </location>
</feature>
<evidence type="ECO:0000256" key="1">
    <source>
        <dbReference type="ARBA" id="ARBA00004651"/>
    </source>
</evidence>
<dbReference type="CDD" id="cd16381">
    <property type="entry name" value="YitT_C_like_1"/>
    <property type="match status" value="1"/>
</dbReference>
<feature type="transmembrane region" description="Helical" evidence="6">
    <location>
        <begin position="35"/>
        <end position="56"/>
    </location>
</feature>
<evidence type="ECO:0000256" key="4">
    <source>
        <dbReference type="ARBA" id="ARBA00022989"/>
    </source>
</evidence>
<sequence>MAIKFNLLFLIFGINVLYLTINTLRLLFQAKGLIWVAPVCGALEIILYTLGLHYVLNSLSNPWYLLAYAIGFGVGIALGMLIDRLLAIGYKIVQIIVPPSESTADQQNLVELLRHQGFGVTEFNGTGRDGQRLILEVLVPRRQENIVYETVLAFNAKAFMISLDPTYFHGGFWVKRHPRR</sequence>